<sequence>MPKAKFQHPLGNSDVDSDGGHSSDDDNDTRKPGLAKKSAKATSDSRFAAAMDPKWASAFGDAKDEEDADQQEEGDNQPEDADEDEPEFINMDDALPPDQQPDILNADQPSSKEAVKKPITLESLKSFTETVNNTGLVYISRLPPFMTPAKLRQLLQQHGQLGRLYAAPEDAKTAHRRKKYRGNKRVNYTEAWVEFEDKKVARKTAEFLNLRNMGGKKRDRFYDDLWNIKYVDGMFLSLLLAVFFNVILICRYLPRFKWHHLTDQISYERAVRDQKVRTEMEQVKRETKAYMQNVDRAKMIEAMEAKKKRKREEEGLAEKPSTTVAADSAKDVQQQAGRKFRQREVKQKDTVAGNKPAQGKSSSKAKVLSKIFG</sequence>
<evidence type="ECO:0000313" key="9">
    <source>
        <dbReference type="Proteomes" id="UP000320333"/>
    </source>
</evidence>
<dbReference type="GO" id="GO:0000472">
    <property type="term" value="P:endonucleolytic cleavage to generate mature 5'-end of SSU-rRNA from (SSU-rRNA, 5.8S rRNA, LSU-rRNA)"/>
    <property type="evidence" value="ECO:0007669"/>
    <property type="project" value="TreeGrafter"/>
</dbReference>
<accession>A0A507FKV7</accession>
<comment type="subcellular location">
    <subcellularLocation>
        <location evidence="1">Nucleus</location>
        <location evidence="1">Nucleolus</location>
    </subcellularLocation>
</comment>
<evidence type="ECO:0000256" key="6">
    <source>
        <dbReference type="SAM" id="MobiDB-lite"/>
    </source>
</evidence>
<feature type="compositionally biased region" description="Polar residues" evidence="6">
    <location>
        <begin position="320"/>
        <end position="336"/>
    </location>
</feature>
<proteinExistence type="inferred from homology"/>
<dbReference type="GO" id="GO:0034462">
    <property type="term" value="P:small-subunit processome assembly"/>
    <property type="evidence" value="ECO:0007669"/>
    <property type="project" value="TreeGrafter"/>
</dbReference>
<dbReference type="Gene3D" id="3.30.70.330">
    <property type="match status" value="1"/>
</dbReference>
<comment type="caution">
    <text evidence="8">The sequence shown here is derived from an EMBL/GenBank/DDBJ whole genome shotgun (WGS) entry which is preliminary data.</text>
</comment>
<gene>
    <name evidence="8" type="ORF">CcCBS67573_g01715</name>
</gene>
<dbReference type="InterPro" id="IPR012677">
    <property type="entry name" value="Nucleotide-bd_a/b_plait_sf"/>
</dbReference>
<name>A0A507FKV7_9FUNG</name>
<keyword evidence="7" id="KW-0472">Membrane</keyword>
<dbReference type="EMBL" id="QEAP01000030">
    <property type="protein sequence ID" value="TPX77039.1"/>
    <property type="molecule type" value="Genomic_DNA"/>
</dbReference>
<organism evidence="8 9">
    <name type="scientific">Chytriomyces confervae</name>
    <dbReference type="NCBI Taxonomy" id="246404"/>
    <lineage>
        <taxon>Eukaryota</taxon>
        <taxon>Fungi</taxon>
        <taxon>Fungi incertae sedis</taxon>
        <taxon>Chytridiomycota</taxon>
        <taxon>Chytridiomycota incertae sedis</taxon>
        <taxon>Chytridiomycetes</taxon>
        <taxon>Chytridiales</taxon>
        <taxon>Chytriomycetaceae</taxon>
        <taxon>Chytriomyces</taxon>
    </lineage>
</organism>
<dbReference type="SUPFAM" id="SSF54928">
    <property type="entry name" value="RNA-binding domain, RBD"/>
    <property type="match status" value="1"/>
</dbReference>
<dbReference type="InterPro" id="IPR034353">
    <property type="entry name" value="ABT1/ESF2_RRM"/>
</dbReference>
<evidence type="ECO:0000256" key="3">
    <source>
        <dbReference type="ARBA" id="ARBA00022884"/>
    </source>
</evidence>
<keyword evidence="9" id="KW-1185">Reference proteome</keyword>
<feature type="compositionally biased region" description="Basic and acidic residues" evidence="6">
    <location>
        <begin position="308"/>
        <end position="317"/>
    </location>
</feature>
<keyword evidence="7" id="KW-1133">Transmembrane helix</keyword>
<dbReference type="PANTHER" id="PTHR12311:SF7">
    <property type="entry name" value="ACTIVATOR OF BASAL TRANSCRIPTION 1"/>
    <property type="match status" value="1"/>
</dbReference>
<feature type="compositionally biased region" description="Acidic residues" evidence="6">
    <location>
        <begin position="63"/>
        <end position="87"/>
    </location>
</feature>
<evidence type="ECO:0000313" key="8">
    <source>
        <dbReference type="EMBL" id="TPX77039.1"/>
    </source>
</evidence>
<feature type="region of interest" description="Disordered" evidence="6">
    <location>
        <begin position="308"/>
        <end position="373"/>
    </location>
</feature>
<dbReference type="GO" id="GO:0000480">
    <property type="term" value="P:endonucleolytic cleavage in 5'-ETS of tricistronic rRNA transcript (SSU-rRNA, 5.8S rRNA, LSU-rRNA)"/>
    <property type="evidence" value="ECO:0007669"/>
    <property type="project" value="TreeGrafter"/>
</dbReference>
<protein>
    <recommendedName>
        <fullName evidence="5">18S rRNA factor 2</fullName>
    </recommendedName>
</protein>
<dbReference type="GO" id="GO:0005730">
    <property type="term" value="C:nucleolus"/>
    <property type="evidence" value="ECO:0007669"/>
    <property type="project" value="UniProtKB-SubCell"/>
</dbReference>
<dbReference type="InterPro" id="IPR039119">
    <property type="entry name" value="ABT1/Esf2"/>
</dbReference>
<evidence type="ECO:0000256" key="1">
    <source>
        <dbReference type="ARBA" id="ARBA00004604"/>
    </source>
</evidence>
<feature type="compositionally biased region" description="Basic and acidic residues" evidence="6">
    <location>
        <begin position="18"/>
        <end position="31"/>
    </location>
</feature>
<dbReference type="AlphaFoldDB" id="A0A507FKV7"/>
<keyword evidence="7" id="KW-0812">Transmembrane</keyword>
<dbReference type="Proteomes" id="UP000320333">
    <property type="component" value="Unassembled WGS sequence"/>
</dbReference>
<dbReference type="PANTHER" id="PTHR12311">
    <property type="entry name" value="ACTIVATOR OF BASAL TRANSCRIPTION 1"/>
    <property type="match status" value="1"/>
</dbReference>
<keyword evidence="4" id="KW-0539">Nucleus</keyword>
<reference evidence="8 9" key="1">
    <citation type="journal article" date="2019" name="Sci. Rep.">
        <title>Comparative genomics of chytrid fungi reveal insights into the obligate biotrophic and pathogenic lifestyle of Synchytrium endobioticum.</title>
        <authorList>
            <person name="van de Vossenberg B.T.L.H."/>
            <person name="Warris S."/>
            <person name="Nguyen H.D.T."/>
            <person name="van Gent-Pelzer M.P.E."/>
            <person name="Joly D.L."/>
            <person name="van de Geest H.C."/>
            <person name="Bonants P.J.M."/>
            <person name="Smith D.S."/>
            <person name="Levesque C.A."/>
            <person name="van der Lee T.A.J."/>
        </authorList>
    </citation>
    <scope>NUCLEOTIDE SEQUENCE [LARGE SCALE GENOMIC DNA]</scope>
    <source>
        <strain evidence="8 9">CBS 675.73</strain>
    </source>
</reference>
<dbReference type="InterPro" id="IPR035979">
    <property type="entry name" value="RBD_domain_sf"/>
</dbReference>
<dbReference type="CDD" id="cd12263">
    <property type="entry name" value="RRM_ABT1_like"/>
    <property type="match status" value="1"/>
</dbReference>
<dbReference type="GO" id="GO:0000447">
    <property type="term" value="P:endonucleolytic cleavage in ITS1 to separate SSU-rRNA from 5.8S rRNA and LSU-rRNA from tricistronic rRNA transcript (SSU-rRNA, 5.8S rRNA, LSU-rRNA)"/>
    <property type="evidence" value="ECO:0007669"/>
    <property type="project" value="TreeGrafter"/>
</dbReference>
<dbReference type="OrthoDB" id="287393at2759"/>
<evidence type="ECO:0000256" key="5">
    <source>
        <dbReference type="ARBA" id="ARBA00032634"/>
    </source>
</evidence>
<keyword evidence="3" id="KW-0694">RNA-binding</keyword>
<comment type="similarity">
    <text evidence="2">Belongs to the ESF2/ABP1 family.</text>
</comment>
<feature type="region of interest" description="Disordered" evidence="6">
    <location>
        <begin position="1"/>
        <end position="117"/>
    </location>
</feature>
<evidence type="ECO:0000256" key="4">
    <source>
        <dbReference type="ARBA" id="ARBA00023242"/>
    </source>
</evidence>
<dbReference type="GO" id="GO:0003723">
    <property type="term" value="F:RNA binding"/>
    <property type="evidence" value="ECO:0007669"/>
    <property type="project" value="UniProtKB-KW"/>
</dbReference>
<evidence type="ECO:0000256" key="7">
    <source>
        <dbReference type="SAM" id="Phobius"/>
    </source>
</evidence>
<evidence type="ECO:0000256" key="2">
    <source>
        <dbReference type="ARBA" id="ARBA00005819"/>
    </source>
</evidence>
<dbReference type="STRING" id="246404.A0A507FKV7"/>
<feature type="transmembrane region" description="Helical" evidence="7">
    <location>
        <begin position="234"/>
        <end position="253"/>
    </location>
</feature>